<reference evidence="2 3" key="1">
    <citation type="submission" date="2023-10" db="EMBL/GenBank/DDBJ databases">
        <title>Bacteria for the degradation of biodegradable plastic PBAT(Polybutylene adipate terephthalate).</title>
        <authorList>
            <person name="Weon H.-Y."/>
            <person name="Yeon J."/>
        </authorList>
    </citation>
    <scope>NUCLEOTIDE SEQUENCE [LARGE SCALE GENOMIC DNA]</scope>
    <source>
        <strain evidence="2 3">SBD 7-3</strain>
    </source>
</reference>
<accession>A0ABZ0D4Q7</accession>
<dbReference type="EMBL" id="CP136336">
    <property type="protein sequence ID" value="WOB10305.1"/>
    <property type="molecule type" value="Genomic_DNA"/>
</dbReference>
<dbReference type="RefSeq" id="WP_316703212.1">
    <property type="nucleotide sequence ID" value="NZ_CP136336.1"/>
</dbReference>
<dbReference type="PROSITE" id="PS51257">
    <property type="entry name" value="PROKAR_LIPOPROTEIN"/>
    <property type="match status" value="1"/>
</dbReference>
<organism evidence="2 3">
    <name type="scientific">Piscinibacter gummiphilus</name>
    <dbReference type="NCBI Taxonomy" id="946333"/>
    <lineage>
        <taxon>Bacteria</taxon>
        <taxon>Pseudomonadati</taxon>
        <taxon>Pseudomonadota</taxon>
        <taxon>Betaproteobacteria</taxon>
        <taxon>Burkholderiales</taxon>
        <taxon>Sphaerotilaceae</taxon>
        <taxon>Piscinibacter</taxon>
    </lineage>
</organism>
<proteinExistence type="predicted"/>
<keyword evidence="3" id="KW-1185">Reference proteome</keyword>
<gene>
    <name evidence="2" type="ORF">RXV79_09635</name>
</gene>
<dbReference type="Proteomes" id="UP001303946">
    <property type="component" value="Chromosome"/>
</dbReference>
<keyword evidence="1" id="KW-0732">Signal</keyword>
<evidence type="ECO:0000256" key="1">
    <source>
        <dbReference type="SAM" id="SignalP"/>
    </source>
</evidence>
<evidence type="ECO:0000313" key="2">
    <source>
        <dbReference type="EMBL" id="WOB10305.1"/>
    </source>
</evidence>
<protein>
    <submittedName>
        <fullName evidence="2">Uncharacterized protein</fullName>
    </submittedName>
</protein>
<feature type="signal peptide" evidence="1">
    <location>
        <begin position="1"/>
        <end position="22"/>
    </location>
</feature>
<evidence type="ECO:0000313" key="3">
    <source>
        <dbReference type="Proteomes" id="UP001303946"/>
    </source>
</evidence>
<name>A0ABZ0D4Q7_9BURK</name>
<feature type="chain" id="PRO_5045545017" evidence="1">
    <location>
        <begin position="23"/>
        <end position="163"/>
    </location>
</feature>
<sequence length="163" mass="16892">MNTPRPTLALALTITLLLGACAQVDTKPVTDAAITPLNDLNLVQAPIPPLLVAVAARPYAPPIDASCTALAAEIKALDELLGADLDTPPTAANPSLIERGVTLATNEAIGSVRSAAEGVVPYRKWVRKLSGAERYSKDVAAAIAAGTVRRAYLKGQLVARSCV</sequence>